<feature type="compositionally biased region" description="Low complexity" evidence="1">
    <location>
        <begin position="52"/>
        <end position="61"/>
    </location>
</feature>
<dbReference type="HOGENOM" id="CLU_027203_0_0_1"/>
<dbReference type="AlphaFoldDB" id="M2R8J8"/>
<evidence type="ECO:0000313" key="3">
    <source>
        <dbReference type="Proteomes" id="UP000016930"/>
    </source>
</evidence>
<dbReference type="Proteomes" id="UP000016930">
    <property type="component" value="Unassembled WGS sequence"/>
</dbReference>
<feature type="region of interest" description="Disordered" evidence="1">
    <location>
        <begin position="385"/>
        <end position="615"/>
    </location>
</feature>
<proteinExistence type="predicted"/>
<evidence type="ECO:0000256" key="1">
    <source>
        <dbReference type="SAM" id="MobiDB-lite"/>
    </source>
</evidence>
<accession>M2R8J8</accession>
<name>M2R8J8_CERS8</name>
<reference evidence="2 3" key="1">
    <citation type="journal article" date="2012" name="Proc. Natl. Acad. Sci. U.S.A.">
        <title>Comparative genomics of Ceriporiopsis subvermispora and Phanerochaete chrysosporium provide insight into selective ligninolysis.</title>
        <authorList>
            <person name="Fernandez-Fueyo E."/>
            <person name="Ruiz-Duenas F.J."/>
            <person name="Ferreira P."/>
            <person name="Floudas D."/>
            <person name="Hibbett D.S."/>
            <person name="Canessa P."/>
            <person name="Larrondo L.F."/>
            <person name="James T.Y."/>
            <person name="Seelenfreund D."/>
            <person name="Lobos S."/>
            <person name="Polanco R."/>
            <person name="Tello M."/>
            <person name="Honda Y."/>
            <person name="Watanabe T."/>
            <person name="Watanabe T."/>
            <person name="Ryu J.S."/>
            <person name="Kubicek C.P."/>
            <person name="Schmoll M."/>
            <person name="Gaskell J."/>
            <person name="Hammel K.E."/>
            <person name="St John F.J."/>
            <person name="Vanden Wymelenberg A."/>
            <person name="Sabat G."/>
            <person name="Splinter BonDurant S."/>
            <person name="Syed K."/>
            <person name="Yadav J.S."/>
            <person name="Doddapaneni H."/>
            <person name="Subramanian V."/>
            <person name="Lavin J.L."/>
            <person name="Oguiza J.A."/>
            <person name="Perez G."/>
            <person name="Pisabarro A.G."/>
            <person name="Ramirez L."/>
            <person name="Santoyo F."/>
            <person name="Master E."/>
            <person name="Coutinho P.M."/>
            <person name="Henrissat B."/>
            <person name="Lombard V."/>
            <person name="Magnuson J.K."/>
            <person name="Kuees U."/>
            <person name="Hori C."/>
            <person name="Igarashi K."/>
            <person name="Samejima M."/>
            <person name="Held B.W."/>
            <person name="Barry K.W."/>
            <person name="LaButti K.M."/>
            <person name="Lapidus A."/>
            <person name="Lindquist E.A."/>
            <person name="Lucas S.M."/>
            <person name="Riley R."/>
            <person name="Salamov A.A."/>
            <person name="Hoffmeister D."/>
            <person name="Schwenk D."/>
            <person name="Hadar Y."/>
            <person name="Yarden O."/>
            <person name="de Vries R.P."/>
            <person name="Wiebenga A."/>
            <person name="Stenlid J."/>
            <person name="Eastwood D."/>
            <person name="Grigoriev I.V."/>
            <person name="Berka R.M."/>
            <person name="Blanchette R.A."/>
            <person name="Kersten P."/>
            <person name="Martinez A.T."/>
            <person name="Vicuna R."/>
            <person name="Cullen D."/>
        </authorList>
    </citation>
    <scope>NUCLEOTIDE SEQUENCE [LARGE SCALE GENOMIC DNA]</scope>
    <source>
        <strain evidence="2 3">B</strain>
    </source>
</reference>
<feature type="compositionally biased region" description="Acidic residues" evidence="1">
    <location>
        <begin position="62"/>
        <end position="71"/>
    </location>
</feature>
<organism evidence="2 3">
    <name type="scientific">Ceriporiopsis subvermispora (strain B)</name>
    <name type="common">White-rot fungus</name>
    <name type="synonym">Gelatoporia subvermispora</name>
    <dbReference type="NCBI Taxonomy" id="914234"/>
    <lineage>
        <taxon>Eukaryota</taxon>
        <taxon>Fungi</taxon>
        <taxon>Dikarya</taxon>
        <taxon>Basidiomycota</taxon>
        <taxon>Agaricomycotina</taxon>
        <taxon>Agaricomycetes</taxon>
        <taxon>Polyporales</taxon>
        <taxon>Gelatoporiaceae</taxon>
        <taxon>Gelatoporia</taxon>
    </lineage>
</organism>
<protein>
    <submittedName>
        <fullName evidence="2">Uncharacterized protein</fullName>
    </submittedName>
</protein>
<feature type="compositionally biased region" description="Low complexity" evidence="1">
    <location>
        <begin position="606"/>
        <end position="615"/>
    </location>
</feature>
<feature type="compositionally biased region" description="Low complexity" evidence="1">
    <location>
        <begin position="529"/>
        <end position="553"/>
    </location>
</feature>
<keyword evidence="3" id="KW-1185">Reference proteome</keyword>
<gene>
    <name evidence="2" type="ORF">CERSUDRAFT_125326</name>
</gene>
<feature type="region of interest" description="Disordered" evidence="1">
    <location>
        <begin position="52"/>
        <end position="75"/>
    </location>
</feature>
<feature type="compositionally biased region" description="Polar residues" evidence="1">
    <location>
        <begin position="595"/>
        <end position="605"/>
    </location>
</feature>
<dbReference type="EMBL" id="KB445802">
    <property type="protein sequence ID" value="EMD34772.1"/>
    <property type="molecule type" value="Genomic_DNA"/>
</dbReference>
<sequence length="615" mass="65195">MSVSNATEDAREWHSIRPWRPTLTLSVREITSVSVTFILSSLFGWDAAHTESSGTSLGLTSSEDDDQDLDSSGDSAQTQIVSDVLAKGLSVKVNGAPWQRVLMKVDDENDEAVIILFGLLPGRQYDVELGILPGERSIRSHVTTDAEVQPNSSAPDASVEENGRPSADSSNTHASQTTSPPPQTTGSLPHPGSSIQSSAPPALTLEDRRLQLTHTLNLLNAEHASLSGSLKTARREAQKADAALRSEIEALKRAADKHAAGEQRARQKVLALQEAAKQGAAAARDLEALVADIEAALPALEARRAEVEKEWVRVKGEAERAGAEREEVEKRERRRLEGLQAELAGAGNRLERLGARRDKLEGEGGIIAELEEKLRRLEEERERIENDPYGYEGELNETEPEPGVAPTQNGAEQDVRAHPHPAHQSHTQHPHLLHNQRKRHSHPVPHPHSQTHHHPSHHPVNAHVHAQATFVPPRHGRPDPIQRPPAARASLPGLLQSGPGIIHLNSHRDAAGPAPARRSTSVGRGTARAGTSSNSSGPSSGAGSSPILGGSPAHASTPGHAGTGDARSRGPSQSTGSGAGGKSELNPGSSPFAPRSTTAQLVATQGGSAASSGAH</sequence>
<dbReference type="STRING" id="914234.M2R8J8"/>
<evidence type="ECO:0000313" key="2">
    <source>
        <dbReference type="EMBL" id="EMD34772.1"/>
    </source>
</evidence>
<feature type="region of interest" description="Disordered" evidence="1">
    <location>
        <begin position="144"/>
        <end position="199"/>
    </location>
</feature>
<dbReference type="OrthoDB" id="2596255at2759"/>
<feature type="compositionally biased region" description="Basic residues" evidence="1">
    <location>
        <begin position="418"/>
        <end position="457"/>
    </location>
</feature>